<dbReference type="Gene3D" id="3.40.50.720">
    <property type="entry name" value="NAD(P)-binding Rossmann-like Domain"/>
    <property type="match status" value="1"/>
</dbReference>
<dbReference type="GO" id="GO:0017101">
    <property type="term" value="C:aminoacyl-tRNA synthetase multienzyme complex"/>
    <property type="evidence" value="ECO:0007669"/>
    <property type="project" value="TreeGrafter"/>
</dbReference>
<dbReference type="InterPro" id="IPR045864">
    <property type="entry name" value="aa-tRNA-synth_II/BPL/LPL"/>
</dbReference>
<dbReference type="SUPFAM" id="SSF55681">
    <property type="entry name" value="Class II aaRS and biotin synthetases"/>
    <property type="match status" value="1"/>
</dbReference>
<organism evidence="7 8">
    <name type="scientific">Capsicum baccatum</name>
    <name type="common">Peruvian pepper</name>
    <dbReference type="NCBI Taxonomy" id="33114"/>
    <lineage>
        <taxon>Eukaryota</taxon>
        <taxon>Viridiplantae</taxon>
        <taxon>Streptophyta</taxon>
        <taxon>Embryophyta</taxon>
        <taxon>Tracheophyta</taxon>
        <taxon>Spermatophyta</taxon>
        <taxon>Magnoliopsida</taxon>
        <taxon>eudicotyledons</taxon>
        <taxon>Gunneridae</taxon>
        <taxon>Pentapetalae</taxon>
        <taxon>asterids</taxon>
        <taxon>lamiids</taxon>
        <taxon>Solanales</taxon>
        <taxon>Solanaceae</taxon>
        <taxon>Solanoideae</taxon>
        <taxon>Capsiceae</taxon>
        <taxon>Capsicum</taxon>
    </lineage>
</organism>
<dbReference type="SUPFAM" id="SSF69572">
    <property type="entry name" value="Activating enzymes of the ubiquitin-like proteins"/>
    <property type="match status" value="1"/>
</dbReference>
<dbReference type="GO" id="GO:0004815">
    <property type="term" value="F:aspartate-tRNA ligase activity"/>
    <property type="evidence" value="ECO:0007669"/>
    <property type="project" value="InterPro"/>
</dbReference>
<dbReference type="InterPro" id="IPR004364">
    <property type="entry name" value="Aa-tRNA-synt_II"/>
</dbReference>
<gene>
    <name evidence="7" type="ORF">CQW23_01854</name>
</gene>
<comment type="caution">
    <text evidence="7">The sequence shown here is derived from an EMBL/GenBank/DDBJ whole genome shotgun (WGS) entry which is preliminary data.</text>
</comment>
<accession>A0A2G2XQ67</accession>
<evidence type="ECO:0000256" key="1">
    <source>
        <dbReference type="ARBA" id="ARBA00022490"/>
    </source>
</evidence>
<dbReference type="Gene3D" id="3.30.930.10">
    <property type="entry name" value="Bira Bifunctional Protein, Domain 2"/>
    <property type="match status" value="1"/>
</dbReference>
<proteinExistence type="predicted"/>
<evidence type="ECO:0000256" key="4">
    <source>
        <dbReference type="ARBA" id="ARBA00022840"/>
    </source>
</evidence>
<keyword evidence="8" id="KW-1185">Reference proteome</keyword>
<name>A0A2G2XQ67_CAPBA</name>
<dbReference type="STRING" id="33114.A0A2G2XQ67"/>
<evidence type="ECO:0000313" key="8">
    <source>
        <dbReference type="Proteomes" id="UP000224567"/>
    </source>
</evidence>
<evidence type="ECO:0000259" key="5">
    <source>
        <dbReference type="Pfam" id="PF00152"/>
    </source>
</evidence>
<dbReference type="GO" id="GO:0005829">
    <property type="term" value="C:cytosol"/>
    <property type="evidence" value="ECO:0007669"/>
    <property type="project" value="TreeGrafter"/>
</dbReference>
<dbReference type="PANTHER" id="PTHR43450">
    <property type="entry name" value="ASPARTYL-TRNA SYNTHETASE"/>
    <property type="match status" value="1"/>
</dbReference>
<evidence type="ECO:0000256" key="3">
    <source>
        <dbReference type="ARBA" id="ARBA00022741"/>
    </source>
</evidence>
<dbReference type="EMBL" id="MLFT02000001">
    <property type="protein sequence ID" value="PHT59491.1"/>
    <property type="molecule type" value="Genomic_DNA"/>
</dbReference>
<dbReference type="GO" id="GO:0005524">
    <property type="term" value="F:ATP binding"/>
    <property type="evidence" value="ECO:0007669"/>
    <property type="project" value="InterPro"/>
</dbReference>
<dbReference type="InterPro" id="IPR000594">
    <property type="entry name" value="ThiF_NAD_FAD-bd"/>
</dbReference>
<dbReference type="Pfam" id="PF00899">
    <property type="entry name" value="ThiF"/>
    <property type="match status" value="1"/>
</dbReference>
<dbReference type="OrthoDB" id="1740998at2759"/>
<dbReference type="GO" id="GO:0003723">
    <property type="term" value="F:RNA binding"/>
    <property type="evidence" value="ECO:0007669"/>
    <property type="project" value="TreeGrafter"/>
</dbReference>
<dbReference type="GO" id="GO:0008641">
    <property type="term" value="F:ubiquitin-like modifier activating enzyme activity"/>
    <property type="evidence" value="ECO:0007669"/>
    <property type="project" value="InterPro"/>
</dbReference>
<sequence>MMALIVAYLDKINFSTQIVEKKESFRTSNALDIVSKYDVVVDGTDNAPSHYMINDCCIVLRKVMDIVDRLFVAMFDSLNVKCKKELEAIGRQYPFEPLKYGTEFYILYKYPQAVRPFYTIPCHENPSYNNSFDVFIEGEEIISGAQRVHVHEFLEKRAGVYGIDVKTI</sequence>
<keyword evidence="2" id="KW-0436">Ligase</keyword>
<reference evidence="8" key="2">
    <citation type="journal article" date="2017" name="J. Anim. Genet.">
        <title>Multiple reference genome sequences of hot pepper reveal the massive evolution of plant disease resistance genes by retroduplication.</title>
        <authorList>
            <person name="Kim S."/>
            <person name="Park J."/>
            <person name="Yeom S.-I."/>
            <person name="Kim Y.-M."/>
            <person name="Seo E."/>
            <person name="Kim K.-T."/>
            <person name="Kim M.-S."/>
            <person name="Lee J.M."/>
            <person name="Cheong K."/>
            <person name="Shin H.-S."/>
            <person name="Kim S.-B."/>
            <person name="Han K."/>
            <person name="Lee J."/>
            <person name="Park M."/>
            <person name="Lee H.-A."/>
            <person name="Lee H.-Y."/>
            <person name="Lee Y."/>
            <person name="Oh S."/>
            <person name="Lee J.H."/>
            <person name="Choi E."/>
            <person name="Choi E."/>
            <person name="Lee S.E."/>
            <person name="Jeon J."/>
            <person name="Kim H."/>
            <person name="Choi G."/>
            <person name="Song H."/>
            <person name="Lee J."/>
            <person name="Lee S.-C."/>
            <person name="Kwon J.-K."/>
            <person name="Lee H.-Y."/>
            <person name="Koo N."/>
            <person name="Hong Y."/>
            <person name="Kim R.W."/>
            <person name="Kang W.-H."/>
            <person name="Huh J.H."/>
            <person name="Kang B.-C."/>
            <person name="Yang T.-J."/>
            <person name="Lee Y.-H."/>
            <person name="Bennetzen J.L."/>
            <person name="Choi D."/>
        </authorList>
    </citation>
    <scope>NUCLEOTIDE SEQUENCE [LARGE SCALE GENOMIC DNA]</scope>
    <source>
        <strain evidence="8">cv. PBC81</strain>
    </source>
</reference>
<keyword evidence="1" id="KW-0963">Cytoplasm</keyword>
<dbReference type="PANTHER" id="PTHR43450:SF1">
    <property type="entry name" value="ASPARTATE--TRNA LIGASE, CYTOPLASMIC"/>
    <property type="match status" value="1"/>
</dbReference>
<evidence type="ECO:0000256" key="2">
    <source>
        <dbReference type="ARBA" id="ARBA00022598"/>
    </source>
</evidence>
<evidence type="ECO:0000313" key="7">
    <source>
        <dbReference type="EMBL" id="PHT59491.1"/>
    </source>
</evidence>
<dbReference type="AlphaFoldDB" id="A0A2G2XQ67"/>
<feature type="domain" description="Aminoacyl-tRNA synthetase class II (D/K/N)" evidence="5">
    <location>
        <begin position="97"/>
        <end position="160"/>
    </location>
</feature>
<feature type="domain" description="THIF-type NAD/FAD binding fold" evidence="6">
    <location>
        <begin position="7"/>
        <end position="62"/>
    </location>
</feature>
<keyword evidence="3" id="KW-0547">Nucleotide-binding</keyword>
<dbReference type="InterPro" id="IPR004523">
    <property type="entry name" value="Asp-tRNA_synthase_2"/>
</dbReference>
<dbReference type="InterPro" id="IPR035985">
    <property type="entry name" value="Ubiquitin-activating_enz"/>
</dbReference>
<reference evidence="7 8" key="1">
    <citation type="journal article" date="2017" name="Genome Biol.">
        <title>New reference genome sequences of hot pepper reveal the massive evolution of plant disease-resistance genes by retroduplication.</title>
        <authorList>
            <person name="Kim S."/>
            <person name="Park J."/>
            <person name="Yeom S.I."/>
            <person name="Kim Y.M."/>
            <person name="Seo E."/>
            <person name="Kim K.T."/>
            <person name="Kim M.S."/>
            <person name="Lee J.M."/>
            <person name="Cheong K."/>
            <person name="Shin H.S."/>
            <person name="Kim S.B."/>
            <person name="Han K."/>
            <person name="Lee J."/>
            <person name="Park M."/>
            <person name="Lee H.A."/>
            <person name="Lee H.Y."/>
            <person name="Lee Y."/>
            <person name="Oh S."/>
            <person name="Lee J.H."/>
            <person name="Choi E."/>
            <person name="Choi E."/>
            <person name="Lee S.E."/>
            <person name="Jeon J."/>
            <person name="Kim H."/>
            <person name="Choi G."/>
            <person name="Song H."/>
            <person name="Lee J."/>
            <person name="Lee S.C."/>
            <person name="Kwon J.K."/>
            <person name="Lee H.Y."/>
            <person name="Koo N."/>
            <person name="Hong Y."/>
            <person name="Kim R.W."/>
            <person name="Kang W.H."/>
            <person name="Huh J.H."/>
            <person name="Kang B.C."/>
            <person name="Yang T.J."/>
            <person name="Lee Y.H."/>
            <person name="Bennetzen J.L."/>
            <person name="Choi D."/>
        </authorList>
    </citation>
    <scope>NUCLEOTIDE SEQUENCE [LARGE SCALE GENOMIC DNA]</scope>
    <source>
        <strain evidence="8">cv. PBC81</strain>
    </source>
</reference>
<dbReference type="Proteomes" id="UP000224567">
    <property type="component" value="Unassembled WGS sequence"/>
</dbReference>
<dbReference type="GO" id="GO:0006422">
    <property type="term" value="P:aspartyl-tRNA aminoacylation"/>
    <property type="evidence" value="ECO:0007669"/>
    <property type="project" value="InterPro"/>
</dbReference>
<protein>
    <submittedName>
        <fullName evidence="7">Uncharacterized protein</fullName>
    </submittedName>
</protein>
<evidence type="ECO:0000259" key="6">
    <source>
        <dbReference type="Pfam" id="PF00899"/>
    </source>
</evidence>
<keyword evidence="4" id="KW-0067">ATP-binding</keyword>
<dbReference type="Pfam" id="PF00152">
    <property type="entry name" value="tRNA-synt_2"/>
    <property type="match status" value="1"/>
</dbReference>